<dbReference type="Proteomes" id="UP000198814">
    <property type="component" value="Unassembled WGS sequence"/>
</dbReference>
<sequence length="60" mass="6706">MFHDLNTIATVVAANLLDKAARSADCPMRERYSTPDEDYNTDWVSRALIEVPCTDGEEST</sequence>
<reference evidence="2" key="1">
    <citation type="submission" date="2016-10" db="EMBL/GenBank/DDBJ databases">
        <authorList>
            <person name="Varghese N."/>
            <person name="Submissions S."/>
        </authorList>
    </citation>
    <scope>NUCLEOTIDE SEQUENCE [LARGE SCALE GENOMIC DNA]</scope>
    <source>
        <strain evidence="2">Nm76</strain>
    </source>
</reference>
<dbReference type="EMBL" id="FODO01000018">
    <property type="protein sequence ID" value="SEO76706.1"/>
    <property type="molecule type" value="Genomic_DNA"/>
</dbReference>
<evidence type="ECO:0000313" key="2">
    <source>
        <dbReference type="Proteomes" id="UP000198814"/>
    </source>
</evidence>
<name>A0A1H8SDX8_9PROT</name>
<organism evidence="1 2">
    <name type="scientific">Nitrosomonas oligotropha</name>
    <dbReference type="NCBI Taxonomy" id="42354"/>
    <lineage>
        <taxon>Bacteria</taxon>
        <taxon>Pseudomonadati</taxon>
        <taxon>Pseudomonadota</taxon>
        <taxon>Betaproteobacteria</taxon>
        <taxon>Nitrosomonadales</taxon>
        <taxon>Nitrosomonadaceae</taxon>
        <taxon>Nitrosomonas</taxon>
    </lineage>
</organism>
<accession>A0A1H8SDX8</accession>
<keyword evidence="2" id="KW-1185">Reference proteome</keyword>
<protein>
    <submittedName>
        <fullName evidence="1">Uncharacterized protein</fullName>
    </submittedName>
</protein>
<gene>
    <name evidence="1" type="ORF">SAMN05216333_11826</name>
</gene>
<evidence type="ECO:0000313" key="1">
    <source>
        <dbReference type="EMBL" id="SEO76706.1"/>
    </source>
</evidence>
<proteinExistence type="predicted"/>
<dbReference type="RefSeq" id="WP_090320427.1">
    <property type="nucleotide sequence ID" value="NZ_FNOE01000019.1"/>
</dbReference>
<dbReference type="AlphaFoldDB" id="A0A1H8SDX8"/>
<dbReference type="STRING" id="42354.SAMN05216333_11826"/>